<proteinExistence type="predicted"/>
<keyword evidence="2" id="KW-1185">Reference proteome</keyword>
<reference evidence="1" key="1">
    <citation type="submission" date="2023-06" db="EMBL/GenBank/DDBJ databases">
        <title>Survivors Of The Sea: Transcriptome response of Skeletonema marinoi to long-term dormancy.</title>
        <authorList>
            <person name="Pinder M.I.M."/>
            <person name="Kourtchenko O."/>
            <person name="Robertson E.K."/>
            <person name="Larsson T."/>
            <person name="Maumus F."/>
            <person name="Osuna-Cruz C.M."/>
            <person name="Vancaester E."/>
            <person name="Stenow R."/>
            <person name="Vandepoele K."/>
            <person name="Ploug H."/>
            <person name="Bruchert V."/>
            <person name="Godhe A."/>
            <person name="Topel M."/>
        </authorList>
    </citation>
    <scope>NUCLEOTIDE SEQUENCE</scope>
    <source>
        <strain evidence="1">R05AC</strain>
    </source>
</reference>
<dbReference type="Proteomes" id="UP001224775">
    <property type="component" value="Unassembled WGS sequence"/>
</dbReference>
<dbReference type="EMBL" id="JATAAI010000036">
    <property type="protein sequence ID" value="KAK1734905.1"/>
    <property type="molecule type" value="Genomic_DNA"/>
</dbReference>
<gene>
    <name evidence="1" type="ORF">QTG54_014365</name>
</gene>
<sequence>MSSLSSLDIPVRLQQSRLRHIFDTPLPPSPPIQTTSCSNYLSIENSIDLSSIKRDRARTLAKKASKFILHLRKHLNTKQVVAMSLMLSWLIGGTVVNGGTKTGLGITRSTITKSAVHPTVEKVAFSQFLDYCEHGGQRQRSKSTLHFDKEELDP</sequence>
<comment type="caution">
    <text evidence="1">The sequence shown here is derived from an EMBL/GenBank/DDBJ whole genome shotgun (WGS) entry which is preliminary data.</text>
</comment>
<name>A0AAD8XWW4_9STRA</name>
<dbReference type="AlphaFoldDB" id="A0AAD8XWW4"/>
<evidence type="ECO:0000313" key="1">
    <source>
        <dbReference type="EMBL" id="KAK1734905.1"/>
    </source>
</evidence>
<organism evidence="1 2">
    <name type="scientific">Skeletonema marinoi</name>
    <dbReference type="NCBI Taxonomy" id="267567"/>
    <lineage>
        <taxon>Eukaryota</taxon>
        <taxon>Sar</taxon>
        <taxon>Stramenopiles</taxon>
        <taxon>Ochrophyta</taxon>
        <taxon>Bacillariophyta</taxon>
        <taxon>Coscinodiscophyceae</taxon>
        <taxon>Thalassiosirophycidae</taxon>
        <taxon>Thalassiosirales</taxon>
        <taxon>Skeletonemataceae</taxon>
        <taxon>Skeletonema</taxon>
        <taxon>Skeletonema marinoi-dohrnii complex</taxon>
    </lineage>
</organism>
<evidence type="ECO:0000313" key="2">
    <source>
        <dbReference type="Proteomes" id="UP001224775"/>
    </source>
</evidence>
<accession>A0AAD8XWW4</accession>
<protein>
    <submittedName>
        <fullName evidence="1">Uncharacterized protein</fullName>
    </submittedName>
</protein>